<feature type="transmembrane region" description="Helical" evidence="1">
    <location>
        <begin position="112"/>
        <end position="133"/>
    </location>
</feature>
<sequence length="402" mass="40356">MNRIAVALLAALEALIALAIGLGIAVVPLTILWASHFGLGIDWVVFWHAAVDVWLLGNGVDLTVQLPQATAAALALPGAEQPFELTIALLGFAVLAVLFGYRAGLRASATGLRLLGCSVAIAVYGVLAIAAALGSGHEVVNPNTLQSLVLPVGVYSLGVLIGSEVGEARLDGGSRMLSRWLRAEAWPTVVRDGVVAALRGGTAASAGVLALSALLVTVLLAANYTTVVGLYETLQAGIMGGVSLTVLQLALLPNAVIWAASWLVGPGFAIGVGTSVSPGGTVLGPVPGLPLLGALPQGQPAFGFVGLLVPVLLGFLCGMMLRQRMSPGVRRGILAVLATGAGVGIVAGIELGLLAWWSAGAAGPGRLVEVGPQPWLVAGLAAAEIGVAAVLGLLSGGRRGAL</sequence>
<evidence type="ECO:0000313" key="3">
    <source>
        <dbReference type="Proteomes" id="UP001596306"/>
    </source>
</evidence>
<feature type="transmembrane region" description="Helical" evidence="1">
    <location>
        <begin position="145"/>
        <end position="166"/>
    </location>
</feature>
<dbReference type="Proteomes" id="UP001596306">
    <property type="component" value="Unassembled WGS sequence"/>
</dbReference>
<gene>
    <name evidence="2" type="ORF">ACFQB0_12605</name>
</gene>
<comment type="caution">
    <text evidence="2">The sequence shown here is derived from an EMBL/GenBank/DDBJ whole genome shotgun (WGS) entry which is preliminary data.</text>
</comment>
<feature type="transmembrane region" description="Helical" evidence="1">
    <location>
        <begin position="333"/>
        <end position="355"/>
    </location>
</feature>
<feature type="transmembrane region" description="Helical" evidence="1">
    <location>
        <begin position="7"/>
        <end position="34"/>
    </location>
</feature>
<dbReference type="EMBL" id="JBHSTP010000003">
    <property type="protein sequence ID" value="MFC6356947.1"/>
    <property type="molecule type" value="Genomic_DNA"/>
</dbReference>
<organism evidence="2 3">
    <name type="scientific">Luethyella okanaganae</name>
    <dbReference type="NCBI Taxonomy" id="69372"/>
    <lineage>
        <taxon>Bacteria</taxon>
        <taxon>Bacillati</taxon>
        <taxon>Actinomycetota</taxon>
        <taxon>Actinomycetes</taxon>
        <taxon>Micrococcales</taxon>
        <taxon>Microbacteriaceae</taxon>
        <taxon>Luethyella</taxon>
    </lineage>
</organism>
<keyword evidence="3" id="KW-1185">Reference proteome</keyword>
<evidence type="ECO:0000313" key="2">
    <source>
        <dbReference type="EMBL" id="MFC6356947.1"/>
    </source>
</evidence>
<protein>
    <submittedName>
        <fullName evidence="2">DUF6350 family protein</fullName>
    </submittedName>
</protein>
<feature type="transmembrane region" description="Helical" evidence="1">
    <location>
        <begin position="85"/>
        <end position="105"/>
    </location>
</feature>
<evidence type="ECO:0000256" key="1">
    <source>
        <dbReference type="SAM" id="Phobius"/>
    </source>
</evidence>
<dbReference type="InterPro" id="IPR045931">
    <property type="entry name" value="DUF6350"/>
</dbReference>
<dbReference type="Pfam" id="PF19877">
    <property type="entry name" value="DUF6350"/>
    <property type="match status" value="1"/>
</dbReference>
<keyword evidence="1" id="KW-1133">Transmembrane helix</keyword>
<proteinExistence type="predicted"/>
<feature type="transmembrane region" description="Helical" evidence="1">
    <location>
        <begin position="201"/>
        <end position="222"/>
    </location>
</feature>
<name>A0ABW1VJ98_9MICO</name>
<keyword evidence="1" id="KW-0472">Membrane</keyword>
<accession>A0ABW1VJ98</accession>
<feature type="transmembrane region" description="Helical" evidence="1">
    <location>
        <begin position="375"/>
        <end position="394"/>
    </location>
</feature>
<feature type="transmembrane region" description="Helical" evidence="1">
    <location>
        <begin position="234"/>
        <end position="252"/>
    </location>
</feature>
<keyword evidence="1" id="KW-0812">Transmembrane</keyword>
<feature type="transmembrane region" description="Helical" evidence="1">
    <location>
        <begin position="301"/>
        <end position="321"/>
    </location>
</feature>
<feature type="transmembrane region" description="Helical" evidence="1">
    <location>
        <begin position="259"/>
        <end position="281"/>
    </location>
</feature>
<reference evidence="3" key="1">
    <citation type="journal article" date="2019" name="Int. J. Syst. Evol. Microbiol.">
        <title>The Global Catalogue of Microorganisms (GCM) 10K type strain sequencing project: providing services to taxonomists for standard genome sequencing and annotation.</title>
        <authorList>
            <consortium name="The Broad Institute Genomics Platform"/>
            <consortium name="The Broad Institute Genome Sequencing Center for Infectious Disease"/>
            <person name="Wu L."/>
            <person name="Ma J."/>
        </authorList>
    </citation>
    <scope>NUCLEOTIDE SEQUENCE [LARGE SCALE GENOMIC DNA]</scope>
    <source>
        <strain evidence="3">CCUG 43304</strain>
    </source>
</reference>
<dbReference type="RefSeq" id="WP_386732172.1">
    <property type="nucleotide sequence ID" value="NZ_JBHSTP010000003.1"/>
</dbReference>